<protein>
    <submittedName>
        <fullName evidence="1">DUF2948 family protein</fullName>
    </submittedName>
</protein>
<evidence type="ECO:0000313" key="1">
    <source>
        <dbReference type="EMBL" id="MFC5568332.1"/>
    </source>
</evidence>
<gene>
    <name evidence="1" type="ORF">ACFPOC_18165</name>
</gene>
<sequence length="156" mass="17114">MTEAPQDARFADADGGALRLRALDDEDLRIVSALVQDAVVAVGDAGWLRQHRRFAALVNRFRWEGRTRTPERVRALLVFENVTAVRAQGVDPRDRDTVLSILTLAWEPGEDGAGRVLVTLAGDGLIAVEVEALEVLLQDVTLPYLAPSRRAPSHPE</sequence>
<name>A0ABW0SHM0_9RHOB</name>
<accession>A0ABW0SHM0</accession>
<organism evidence="1 2">
    <name type="scientific">Rubellimicrobium aerolatum</name>
    <dbReference type="NCBI Taxonomy" id="490979"/>
    <lineage>
        <taxon>Bacteria</taxon>
        <taxon>Pseudomonadati</taxon>
        <taxon>Pseudomonadota</taxon>
        <taxon>Alphaproteobacteria</taxon>
        <taxon>Rhodobacterales</taxon>
        <taxon>Roseobacteraceae</taxon>
        <taxon>Rubellimicrobium</taxon>
    </lineage>
</organism>
<evidence type="ECO:0000313" key="2">
    <source>
        <dbReference type="Proteomes" id="UP001596056"/>
    </source>
</evidence>
<dbReference type="InterPro" id="IPR021335">
    <property type="entry name" value="DUF2948"/>
</dbReference>
<dbReference type="Proteomes" id="UP001596056">
    <property type="component" value="Unassembled WGS sequence"/>
</dbReference>
<proteinExistence type="predicted"/>
<dbReference type="EMBL" id="JBHSNA010000036">
    <property type="protein sequence ID" value="MFC5568332.1"/>
    <property type="molecule type" value="Genomic_DNA"/>
</dbReference>
<reference evidence="2" key="1">
    <citation type="journal article" date="2019" name="Int. J. Syst. Evol. Microbiol.">
        <title>The Global Catalogue of Microorganisms (GCM) 10K type strain sequencing project: providing services to taxonomists for standard genome sequencing and annotation.</title>
        <authorList>
            <consortium name="The Broad Institute Genomics Platform"/>
            <consortium name="The Broad Institute Genome Sequencing Center for Infectious Disease"/>
            <person name="Wu L."/>
            <person name="Ma J."/>
        </authorList>
    </citation>
    <scope>NUCLEOTIDE SEQUENCE [LARGE SCALE GENOMIC DNA]</scope>
    <source>
        <strain evidence="2">KACC 11588</strain>
    </source>
</reference>
<keyword evidence="2" id="KW-1185">Reference proteome</keyword>
<dbReference type="RefSeq" id="WP_209843462.1">
    <property type="nucleotide sequence ID" value="NZ_JAGGJP010000033.1"/>
</dbReference>
<comment type="caution">
    <text evidence="1">The sequence shown here is derived from an EMBL/GenBank/DDBJ whole genome shotgun (WGS) entry which is preliminary data.</text>
</comment>
<dbReference type="Pfam" id="PF11164">
    <property type="entry name" value="DUF2948"/>
    <property type="match status" value="1"/>
</dbReference>